<dbReference type="EMBL" id="CP086654">
    <property type="protein sequence ID" value="UEX90534.1"/>
    <property type="molecule type" value="Genomic_DNA"/>
</dbReference>
<evidence type="ECO:0000313" key="7">
    <source>
        <dbReference type="Proteomes" id="UP001197626"/>
    </source>
</evidence>
<evidence type="ECO:0000256" key="2">
    <source>
        <dbReference type="ARBA" id="ARBA00022630"/>
    </source>
</evidence>
<dbReference type="PANTHER" id="PTHR46496">
    <property type="match status" value="1"/>
</dbReference>
<dbReference type="Proteomes" id="UP001197626">
    <property type="component" value="Chromosome"/>
</dbReference>
<dbReference type="Gene3D" id="3.50.50.60">
    <property type="entry name" value="FAD/NAD(P)-binding domain"/>
    <property type="match status" value="1"/>
</dbReference>
<dbReference type="PRINTS" id="PR00420">
    <property type="entry name" value="RNGMNOXGNASE"/>
</dbReference>
<evidence type="ECO:0000256" key="1">
    <source>
        <dbReference type="ARBA" id="ARBA00001974"/>
    </source>
</evidence>
<feature type="domain" description="FAD-binding" evidence="5">
    <location>
        <begin position="3"/>
        <end position="330"/>
    </location>
</feature>
<comment type="cofactor">
    <cofactor evidence="1">
        <name>FAD</name>
        <dbReference type="ChEBI" id="CHEBI:57692"/>
    </cofactor>
</comment>
<dbReference type="NCBIfam" id="NF005243">
    <property type="entry name" value="PRK06753.1"/>
    <property type="match status" value="1"/>
</dbReference>
<gene>
    <name evidence="6" type="ORF">LN051_02380</name>
</gene>
<dbReference type="Pfam" id="PF01494">
    <property type="entry name" value="FAD_binding_3"/>
    <property type="match status" value="1"/>
</dbReference>
<name>A0ABY3PDZ0_9STAP</name>
<evidence type="ECO:0000256" key="4">
    <source>
        <dbReference type="ARBA" id="ARBA00023002"/>
    </source>
</evidence>
<keyword evidence="7" id="KW-1185">Reference proteome</keyword>
<dbReference type="InterPro" id="IPR002938">
    <property type="entry name" value="FAD-bd"/>
</dbReference>
<protein>
    <submittedName>
        <fullName evidence="6">FAD-dependent monooxygenase</fullName>
    </submittedName>
</protein>
<evidence type="ECO:0000313" key="6">
    <source>
        <dbReference type="EMBL" id="UEX90534.1"/>
    </source>
</evidence>
<dbReference type="PANTHER" id="PTHR46496:SF1">
    <property type="entry name" value="ZEAXANTHIN EPOXIDASE, CHLOROPLASTIC"/>
    <property type="match status" value="1"/>
</dbReference>
<dbReference type="GO" id="GO:0004497">
    <property type="term" value="F:monooxygenase activity"/>
    <property type="evidence" value="ECO:0007669"/>
    <property type="project" value="UniProtKB-KW"/>
</dbReference>
<dbReference type="SUPFAM" id="SSF51905">
    <property type="entry name" value="FAD/NAD(P)-binding domain"/>
    <property type="match status" value="1"/>
</dbReference>
<keyword evidence="6" id="KW-0503">Monooxygenase</keyword>
<accession>A0ABY3PDZ0</accession>
<keyword evidence="3" id="KW-0274">FAD</keyword>
<proteinExistence type="predicted"/>
<reference evidence="6 7" key="1">
    <citation type="journal article" date="2022" name="Pathogens">
        <title>Staphylococcus ratti sp. nov. Isolated from a Lab Rat.</title>
        <authorList>
            <person name="Kovarovic V."/>
            <person name="Sedlacek I."/>
            <person name="Petras P."/>
            <person name="Kralova S."/>
            <person name="Maslanova I."/>
            <person name="Svec P."/>
            <person name="Neumann-Schaal M."/>
            <person name="Botka T."/>
            <person name="Gelbicova T."/>
            <person name="Stankova E."/>
            <person name="Doskar J."/>
            <person name="Pantucek R."/>
        </authorList>
    </citation>
    <scope>NUCLEOTIDE SEQUENCE [LARGE SCALE GENOMIC DNA]</scope>
    <source>
        <strain evidence="6 7">CCM 9025</strain>
    </source>
</reference>
<evidence type="ECO:0000256" key="3">
    <source>
        <dbReference type="ARBA" id="ARBA00022827"/>
    </source>
</evidence>
<dbReference type="InterPro" id="IPR036188">
    <property type="entry name" value="FAD/NAD-bd_sf"/>
</dbReference>
<keyword evidence="2" id="KW-0285">Flavoprotein</keyword>
<keyword evidence="4" id="KW-0560">Oxidoreductase</keyword>
<dbReference type="RefSeq" id="WP_229293030.1">
    <property type="nucleotide sequence ID" value="NZ_CP086654.1"/>
</dbReference>
<organism evidence="6 7">
    <name type="scientific">Staphylococcus ratti</name>
    <dbReference type="NCBI Taxonomy" id="2892440"/>
    <lineage>
        <taxon>Bacteria</taxon>
        <taxon>Bacillati</taxon>
        <taxon>Bacillota</taxon>
        <taxon>Bacilli</taxon>
        <taxon>Bacillales</taxon>
        <taxon>Staphylococcaceae</taxon>
        <taxon>Staphylococcus</taxon>
    </lineage>
</organism>
<evidence type="ECO:0000259" key="5">
    <source>
        <dbReference type="Pfam" id="PF01494"/>
    </source>
</evidence>
<sequence>MKIGIVGAGIGGLTLAALLRGKGYDVYVFEKKTHIEEVGAGLGIGDNVLQKLGGHDLAKGLKNEGQLLETMRVRDDKGQVLSDVTFSKETTNLALLRQSLVETIASYVDIKVIHFNREVTDIKVSETGVSLDFSSSPTEHFDLVVGADGLRSKIRQTVFPDSKVLYQGYTCFRGIVDDMSQIGQVAEEYWGKKGRFGIVPLLNGKAYWFATMNAKEKDVKYLHFNKPYLQAYFNHFPEKVRTVLDKQSETDILHHDIYDLKPLKSFVYQNRVVLIGDAAHATTPNMGQGAGQAMEDAIVLANVLNKYDVLQALKRYNQLRVKHTAKVIKRSRKIGKMAQKEGSLGIKMRNKFMRTIPNQLIARQTRFLYKTKSE</sequence>